<dbReference type="UniPathway" id="UPA00031">
    <property type="reaction ID" value="UER00007"/>
</dbReference>
<dbReference type="GO" id="GO:0000105">
    <property type="term" value="P:L-histidine biosynthetic process"/>
    <property type="evidence" value="ECO:0007669"/>
    <property type="project" value="UniProtKB-UniPathway"/>
</dbReference>
<proteinExistence type="inferred from homology"/>
<dbReference type="NCBIfam" id="TIGR03188">
    <property type="entry name" value="histidine_hisI"/>
    <property type="match status" value="1"/>
</dbReference>
<dbReference type="Gene3D" id="1.10.287.1080">
    <property type="entry name" value="MazG-like"/>
    <property type="match status" value="1"/>
</dbReference>
<evidence type="ECO:0000313" key="9">
    <source>
        <dbReference type="EMBL" id="SVA80195.1"/>
    </source>
</evidence>
<evidence type="ECO:0000256" key="8">
    <source>
        <dbReference type="ARBA" id="ARBA00023102"/>
    </source>
</evidence>
<keyword evidence="5" id="KW-0547">Nucleotide-binding</keyword>
<keyword evidence="4" id="KW-0028">Amino-acid biosynthesis</keyword>
<dbReference type="GO" id="GO:0004636">
    <property type="term" value="F:phosphoribosyl-ATP diphosphatase activity"/>
    <property type="evidence" value="ECO:0007669"/>
    <property type="project" value="UniProtKB-EC"/>
</dbReference>
<evidence type="ECO:0000256" key="6">
    <source>
        <dbReference type="ARBA" id="ARBA00022801"/>
    </source>
</evidence>
<keyword evidence="7" id="KW-0067">ATP-binding</keyword>
<accession>A0A381YT51</accession>
<dbReference type="SUPFAM" id="SSF101386">
    <property type="entry name" value="all-alpha NTP pyrophosphatases"/>
    <property type="match status" value="1"/>
</dbReference>
<reference evidence="9" key="1">
    <citation type="submission" date="2018-05" db="EMBL/GenBank/DDBJ databases">
        <authorList>
            <person name="Lanie J.A."/>
            <person name="Ng W.-L."/>
            <person name="Kazmierczak K.M."/>
            <person name="Andrzejewski T.M."/>
            <person name="Davidsen T.M."/>
            <person name="Wayne K.J."/>
            <person name="Tettelin H."/>
            <person name="Glass J.I."/>
            <person name="Rusch D."/>
            <person name="Podicherti R."/>
            <person name="Tsui H.-C.T."/>
            <person name="Winkler M.E."/>
        </authorList>
    </citation>
    <scope>NUCLEOTIDE SEQUENCE</scope>
</reference>
<dbReference type="InterPro" id="IPR021130">
    <property type="entry name" value="PRib-ATP_PPHydrolase-like"/>
</dbReference>
<evidence type="ECO:0000256" key="1">
    <source>
        <dbReference type="ARBA" id="ARBA00001460"/>
    </source>
</evidence>
<evidence type="ECO:0000256" key="3">
    <source>
        <dbReference type="ARBA" id="ARBA00012414"/>
    </source>
</evidence>
<dbReference type="GO" id="GO:0005524">
    <property type="term" value="F:ATP binding"/>
    <property type="evidence" value="ECO:0007669"/>
    <property type="project" value="UniProtKB-KW"/>
</dbReference>
<dbReference type="CDD" id="cd11534">
    <property type="entry name" value="NTP-PPase_HisIE_like"/>
    <property type="match status" value="1"/>
</dbReference>
<evidence type="ECO:0000256" key="2">
    <source>
        <dbReference type="ARBA" id="ARBA00005204"/>
    </source>
</evidence>
<dbReference type="PANTHER" id="PTHR42945">
    <property type="entry name" value="HISTIDINE BIOSYNTHESIS BIFUNCTIONAL PROTEIN"/>
    <property type="match status" value="1"/>
</dbReference>
<gene>
    <name evidence="9" type="ORF">METZ01_LOCUS133049</name>
</gene>
<dbReference type="AlphaFoldDB" id="A0A381YT51"/>
<dbReference type="PANTHER" id="PTHR42945:SF1">
    <property type="entry name" value="HISTIDINE BIOSYNTHESIS BIFUNCTIONAL PROTEIN HIS7"/>
    <property type="match status" value="1"/>
</dbReference>
<comment type="catalytic activity">
    <reaction evidence="1">
        <text>1-(5-phospho-beta-D-ribosyl)-ATP + H2O = 1-(5-phospho-beta-D-ribosyl)-5'-AMP + diphosphate + H(+)</text>
        <dbReference type="Rhea" id="RHEA:22828"/>
        <dbReference type="ChEBI" id="CHEBI:15377"/>
        <dbReference type="ChEBI" id="CHEBI:15378"/>
        <dbReference type="ChEBI" id="CHEBI:33019"/>
        <dbReference type="ChEBI" id="CHEBI:59457"/>
        <dbReference type="ChEBI" id="CHEBI:73183"/>
        <dbReference type="EC" id="3.6.1.31"/>
    </reaction>
</comment>
<protein>
    <recommendedName>
        <fullName evidence="3">phosphoribosyl-ATP diphosphatase</fullName>
        <ecNumber evidence="3">3.6.1.31</ecNumber>
    </recommendedName>
</protein>
<dbReference type="Pfam" id="PF01503">
    <property type="entry name" value="PRA-PH"/>
    <property type="match status" value="1"/>
</dbReference>
<dbReference type="InterPro" id="IPR008179">
    <property type="entry name" value="HisE"/>
</dbReference>
<evidence type="ECO:0000256" key="5">
    <source>
        <dbReference type="ARBA" id="ARBA00022741"/>
    </source>
</evidence>
<dbReference type="HAMAP" id="MF_01020">
    <property type="entry name" value="HisE"/>
    <property type="match status" value="1"/>
</dbReference>
<keyword evidence="6" id="KW-0378">Hydrolase</keyword>
<dbReference type="EC" id="3.6.1.31" evidence="3"/>
<dbReference type="EMBL" id="UINC01018996">
    <property type="protein sequence ID" value="SVA80195.1"/>
    <property type="molecule type" value="Genomic_DNA"/>
</dbReference>
<organism evidence="9">
    <name type="scientific">marine metagenome</name>
    <dbReference type="NCBI Taxonomy" id="408172"/>
    <lineage>
        <taxon>unclassified sequences</taxon>
        <taxon>metagenomes</taxon>
        <taxon>ecological metagenomes</taxon>
    </lineage>
</organism>
<keyword evidence="8" id="KW-0368">Histidine biosynthesis</keyword>
<name>A0A381YT51_9ZZZZ</name>
<evidence type="ECO:0000256" key="4">
    <source>
        <dbReference type="ARBA" id="ARBA00022605"/>
    </source>
</evidence>
<sequence length="100" mass="11712">MNKKKETDFLQELFNIIQNKAKGKDNKSYTKFLLKSGKKKIAKKVGEESAELLIDYLNGTKKRTIEEASDLIYHLFVLLYSKKISLNDIKKELTNRHHVR</sequence>
<comment type="pathway">
    <text evidence="2">Amino-acid biosynthesis; L-histidine biosynthesis; L-histidine from 5-phospho-alpha-D-ribose 1-diphosphate: step 2/9.</text>
</comment>
<evidence type="ECO:0000256" key="7">
    <source>
        <dbReference type="ARBA" id="ARBA00022840"/>
    </source>
</evidence>